<reference evidence="1" key="1">
    <citation type="journal article" date="2012" name="PLoS ONE">
        <title>Gene sets for utilization of primary and secondary nutrition supplies in the distal gut of endangered iberian lynx.</title>
        <authorList>
            <person name="Alcaide M."/>
            <person name="Messina E."/>
            <person name="Richter M."/>
            <person name="Bargiela R."/>
            <person name="Peplies J."/>
            <person name="Huws S.A."/>
            <person name="Newbold C.J."/>
            <person name="Golyshin P.N."/>
            <person name="Simon M.A."/>
            <person name="Lopez G."/>
            <person name="Yakimov M.M."/>
            <person name="Ferrer M."/>
        </authorList>
    </citation>
    <scope>NUCLEOTIDE SEQUENCE</scope>
</reference>
<comment type="caution">
    <text evidence="1">The sequence shown here is derived from an EMBL/GenBank/DDBJ whole genome shotgun (WGS) entry which is preliminary data.</text>
</comment>
<proteinExistence type="predicted"/>
<name>J9D6L5_9ZZZZ</name>
<evidence type="ECO:0000313" key="1">
    <source>
        <dbReference type="EMBL" id="EJX08401.1"/>
    </source>
</evidence>
<organism evidence="1">
    <name type="scientific">gut metagenome</name>
    <dbReference type="NCBI Taxonomy" id="749906"/>
    <lineage>
        <taxon>unclassified sequences</taxon>
        <taxon>metagenomes</taxon>
        <taxon>organismal metagenomes</taxon>
    </lineage>
</organism>
<dbReference type="AlphaFoldDB" id="J9D6L5"/>
<sequence>QSTIDTPEICDGLIRNEATARKALLEQLRGNTKWESCKERDVKFDYIYHSNATGKFIFHIKFTPEDYRR</sequence>
<accession>J9D6L5</accession>
<protein>
    <submittedName>
        <fullName evidence="1">Uncharacterized protein</fullName>
    </submittedName>
</protein>
<dbReference type="EMBL" id="AMCI01000632">
    <property type="protein sequence ID" value="EJX08401.1"/>
    <property type="molecule type" value="Genomic_DNA"/>
</dbReference>
<feature type="non-terminal residue" evidence="1">
    <location>
        <position position="1"/>
    </location>
</feature>
<gene>
    <name evidence="1" type="ORF">EVA_03487</name>
</gene>